<gene>
    <name evidence="3" type="ORF">E2562_032734</name>
</gene>
<dbReference type="GO" id="GO:0006952">
    <property type="term" value="P:defense response"/>
    <property type="evidence" value="ECO:0007669"/>
    <property type="project" value="UniProtKB-KW"/>
</dbReference>
<evidence type="ECO:0000256" key="2">
    <source>
        <dbReference type="SAM" id="SignalP"/>
    </source>
</evidence>
<keyword evidence="1" id="KW-0800">Toxin</keyword>
<comment type="similarity">
    <text evidence="1">Belongs to the ribosome-inactivating protein family.</text>
</comment>
<protein>
    <recommendedName>
        <fullName evidence="1">rRNA N-glycosylase</fullName>
        <ecNumber evidence="1">3.2.2.22</ecNumber>
    </recommendedName>
</protein>
<organism evidence="3 4">
    <name type="scientific">Oryza meyeriana var. granulata</name>
    <dbReference type="NCBI Taxonomy" id="110450"/>
    <lineage>
        <taxon>Eukaryota</taxon>
        <taxon>Viridiplantae</taxon>
        <taxon>Streptophyta</taxon>
        <taxon>Embryophyta</taxon>
        <taxon>Tracheophyta</taxon>
        <taxon>Spermatophyta</taxon>
        <taxon>Magnoliopsida</taxon>
        <taxon>Liliopsida</taxon>
        <taxon>Poales</taxon>
        <taxon>Poaceae</taxon>
        <taxon>BOP clade</taxon>
        <taxon>Oryzoideae</taxon>
        <taxon>Oryzeae</taxon>
        <taxon>Oryzinae</taxon>
        <taxon>Oryza</taxon>
        <taxon>Oryza meyeriana</taxon>
    </lineage>
</organism>
<comment type="catalytic activity">
    <reaction evidence="1">
        <text>Endohydrolysis of the N-glycosidic bond at one specific adenosine on the 28S rRNA.</text>
        <dbReference type="EC" id="3.2.2.22"/>
    </reaction>
</comment>
<evidence type="ECO:0000256" key="1">
    <source>
        <dbReference type="RuleBase" id="RU004915"/>
    </source>
</evidence>
<feature type="chain" id="PRO_5026157656" description="rRNA N-glycosylase" evidence="2">
    <location>
        <begin position="25"/>
        <end position="236"/>
    </location>
</feature>
<dbReference type="PANTHER" id="PTHR33453:SF3">
    <property type="entry name" value="RRNA N-GLYCOSYLASE"/>
    <property type="match status" value="1"/>
</dbReference>
<dbReference type="GO" id="GO:0017148">
    <property type="term" value="P:negative regulation of translation"/>
    <property type="evidence" value="ECO:0007669"/>
    <property type="project" value="UniProtKB-KW"/>
</dbReference>
<evidence type="ECO:0000313" key="4">
    <source>
        <dbReference type="Proteomes" id="UP000479710"/>
    </source>
</evidence>
<dbReference type="Gene3D" id="3.40.420.10">
    <property type="entry name" value="Ricin (A subunit), domain 1"/>
    <property type="match status" value="1"/>
</dbReference>
<dbReference type="AlphaFoldDB" id="A0A6G1ES27"/>
<dbReference type="OrthoDB" id="666942at2759"/>
<feature type="signal peptide" evidence="2">
    <location>
        <begin position="1"/>
        <end position="24"/>
    </location>
</feature>
<dbReference type="InterPro" id="IPR016138">
    <property type="entry name" value="Ribosome_inactivat_prot_sub1"/>
</dbReference>
<evidence type="ECO:0000313" key="3">
    <source>
        <dbReference type="EMBL" id="KAF0927431.1"/>
    </source>
</evidence>
<dbReference type="PANTHER" id="PTHR33453">
    <property type="match status" value="1"/>
</dbReference>
<dbReference type="EC" id="3.2.2.22" evidence="1"/>
<keyword evidence="2" id="KW-0732">Signal</keyword>
<dbReference type="SUPFAM" id="SSF56371">
    <property type="entry name" value="Ribosome inactivating proteins (RIP)"/>
    <property type="match status" value="1"/>
</dbReference>
<sequence length="236" mass="25480">MAALSFFFLLLLPLAGNLPAVVLGKLQSEESPSGKLTMVELQDYGSGVGTLAVLRADDIYVAGFANRSLRWHALRGNEHLLHGRAVTPLPFGNSYDDLVGGVNNLLGLPLGEPARDQATVVLSGHDSATAIVADEEALKRALATLTVATCEAQQLRPILETMLTGPGARVAADHLPYIEHWDGMWHELKRWRRSGEWGGPFTGELRERAKIAGAEEALAVLGWTFRQRLLGDGSVP</sequence>
<name>A0A6G1ES27_9ORYZ</name>
<dbReference type="Pfam" id="PF00161">
    <property type="entry name" value="RIP"/>
    <property type="match status" value="1"/>
</dbReference>
<dbReference type="Proteomes" id="UP000479710">
    <property type="component" value="Unassembled WGS sequence"/>
</dbReference>
<reference evidence="3 4" key="1">
    <citation type="submission" date="2019-11" db="EMBL/GenBank/DDBJ databases">
        <title>Whole genome sequence of Oryza granulata.</title>
        <authorList>
            <person name="Li W."/>
        </authorList>
    </citation>
    <scope>NUCLEOTIDE SEQUENCE [LARGE SCALE GENOMIC DNA]</scope>
    <source>
        <strain evidence="4">cv. Menghai</strain>
        <tissue evidence="3">Leaf</tissue>
    </source>
</reference>
<keyword evidence="1" id="KW-0652">Protein synthesis inhibitor</keyword>
<proteinExistence type="inferred from homology"/>
<comment type="caution">
    <text evidence="3">The sequence shown here is derived from an EMBL/GenBank/DDBJ whole genome shotgun (WGS) entry which is preliminary data.</text>
</comment>
<keyword evidence="4" id="KW-1185">Reference proteome</keyword>
<dbReference type="InterPro" id="IPR036041">
    <property type="entry name" value="Ribosome-inact_prot_sf"/>
</dbReference>
<dbReference type="GO" id="GO:0030598">
    <property type="term" value="F:rRNA N-glycosylase activity"/>
    <property type="evidence" value="ECO:0007669"/>
    <property type="project" value="UniProtKB-EC"/>
</dbReference>
<dbReference type="GO" id="GO:0090729">
    <property type="term" value="F:toxin activity"/>
    <property type="evidence" value="ECO:0007669"/>
    <property type="project" value="UniProtKB-KW"/>
</dbReference>
<keyword evidence="1" id="KW-0611">Plant defense</keyword>
<dbReference type="InterPro" id="IPR001574">
    <property type="entry name" value="Ribosome_inactivat_prot"/>
</dbReference>
<accession>A0A6G1ES27</accession>
<dbReference type="EMBL" id="SPHZ02000003">
    <property type="protein sequence ID" value="KAF0927431.1"/>
    <property type="molecule type" value="Genomic_DNA"/>
</dbReference>
<keyword evidence="1" id="KW-0378">Hydrolase</keyword>